<name>A0A1T5KAF8_9MICO</name>
<dbReference type="Proteomes" id="UP000190857">
    <property type="component" value="Unassembled WGS sequence"/>
</dbReference>
<dbReference type="SUPFAM" id="SSF46689">
    <property type="entry name" value="Homeodomain-like"/>
    <property type="match status" value="2"/>
</dbReference>
<evidence type="ECO:0000256" key="3">
    <source>
        <dbReference type="ARBA" id="ARBA00023163"/>
    </source>
</evidence>
<organism evidence="5 6">
    <name type="scientific">Okibacterium fritillariae</name>
    <dbReference type="NCBI Taxonomy" id="123320"/>
    <lineage>
        <taxon>Bacteria</taxon>
        <taxon>Bacillati</taxon>
        <taxon>Actinomycetota</taxon>
        <taxon>Actinomycetes</taxon>
        <taxon>Micrococcales</taxon>
        <taxon>Microbacteriaceae</taxon>
        <taxon>Okibacterium</taxon>
    </lineage>
</organism>
<evidence type="ECO:0000256" key="1">
    <source>
        <dbReference type="ARBA" id="ARBA00023015"/>
    </source>
</evidence>
<dbReference type="GO" id="GO:0043565">
    <property type="term" value="F:sequence-specific DNA binding"/>
    <property type="evidence" value="ECO:0007669"/>
    <property type="project" value="InterPro"/>
</dbReference>
<dbReference type="RefSeq" id="WP_079728139.1">
    <property type="nucleotide sequence ID" value="NZ_FUZP01000002.1"/>
</dbReference>
<evidence type="ECO:0000259" key="4">
    <source>
        <dbReference type="PROSITE" id="PS01124"/>
    </source>
</evidence>
<dbReference type="InterPro" id="IPR020449">
    <property type="entry name" value="Tscrpt_reg_AraC-type_HTH"/>
</dbReference>
<dbReference type="AlphaFoldDB" id="A0A1T5KAF8"/>
<dbReference type="GO" id="GO:0003700">
    <property type="term" value="F:DNA-binding transcription factor activity"/>
    <property type="evidence" value="ECO:0007669"/>
    <property type="project" value="InterPro"/>
</dbReference>
<dbReference type="PANTHER" id="PTHR46796">
    <property type="entry name" value="HTH-TYPE TRANSCRIPTIONAL ACTIVATOR RHAS-RELATED"/>
    <property type="match status" value="1"/>
</dbReference>
<gene>
    <name evidence="5" type="ORF">SAMN06309945_2062</name>
</gene>
<dbReference type="InterPro" id="IPR018060">
    <property type="entry name" value="HTH_AraC"/>
</dbReference>
<evidence type="ECO:0000313" key="6">
    <source>
        <dbReference type="Proteomes" id="UP000190857"/>
    </source>
</evidence>
<dbReference type="PRINTS" id="PR00032">
    <property type="entry name" value="HTHARAC"/>
</dbReference>
<reference evidence="5 6" key="1">
    <citation type="submission" date="2017-02" db="EMBL/GenBank/DDBJ databases">
        <authorList>
            <person name="Peterson S.W."/>
        </authorList>
    </citation>
    <scope>NUCLEOTIDE SEQUENCE [LARGE SCALE GENOMIC DNA]</scope>
    <source>
        <strain evidence="5 6">VKM Ac-2059</strain>
    </source>
</reference>
<dbReference type="Gene3D" id="1.10.10.60">
    <property type="entry name" value="Homeodomain-like"/>
    <property type="match status" value="1"/>
</dbReference>
<keyword evidence="6" id="KW-1185">Reference proteome</keyword>
<keyword evidence="2" id="KW-0238">DNA-binding</keyword>
<keyword evidence="3" id="KW-0804">Transcription</keyword>
<evidence type="ECO:0000256" key="2">
    <source>
        <dbReference type="ARBA" id="ARBA00023125"/>
    </source>
</evidence>
<dbReference type="PROSITE" id="PS01124">
    <property type="entry name" value="HTH_ARAC_FAMILY_2"/>
    <property type="match status" value="1"/>
</dbReference>
<dbReference type="InterPro" id="IPR009057">
    <property type="entry name" value="Homeodomain-like_sf"/>
</dbReference>
<sequence length="314" mass="35083">MNDDFTASRFRTRDPEEALPHLARHYSAVSLSADEPERFAIDHAISGDSRLAVSRVAFDSRAEGNVQLEDRYFVGHLLAGRMSLVTGRDSVDVTQPMLYPRTLCTIGWSDLRLAIVTIDVTEVDRLVRLMGGDPRRHSFRGVNPISPALGTQWAAMVKHLNRDVFGPANPEPTPLQRAEAREKLASTMLRVFPNTTMDSPDLREQLWAPANLRRALRFIEENATGVVTVASVAEASGYSIRGLQNAFRRSMDMTPLAYLRRVRLDAVYSTLRGATPEDGTIADIARRAGFTHIGRFTEQFRAEFGMTPRQTRGL</sequence>
<accession>A0A1T5KAF8</accession>
<feature type="domain" description="HTH araC/xylS-type" evidence="4">
    <location>
        <begin position="213"/>
        <end position="314"/>
    </location>
</feature>
<dbReference type="Pfam" id="PF12833">
    <property type="entry name" value="HTH_18"/>
    <property type="match status" value="1"/>
</dbReference>
<dbReference type="Pfam" id="PF14525">
    <property type="entry name" value="AraC_binding_2"/>
    <property type="match status" value="1"/>
</dbReference>
<dbReference type="EMBL" id="FUZP01000002">
    <property type="protein sequence ID" value="SKC60666.1"/>
    <property type="molecule type" value="Genomic_DNA"/>
</dbReference>
<keyword evidence="1" id="KW-0805">Transcription regulation</keyword>
<proteinExistence type="predicted"/>
<dbReference type="SMART" id="SM00342">
    <property type="entry name" value="HTH_ARAC"/>
    <property type="match status" value="1"/>
</dbReference>
<dbReference type="InterPro" id="IPR035418">
    <property type="entry name" value="AraC-bd_2"/>
</dbReference>
<dbReference type="STRING" id="123320.SAMN06309945_2062"/>
<dbReference type="InterPro" id="IPR050204">
    <property type="entry name" value="AraC_XylS_family_regulators"/>
</dbReference>
<protein>
    <submittedName>
        <fullName evidence="5">Transcriptional regulator, AraC family</fullName>
    </submittedName>
</protein>
<dbReference type="OrthoDB" id="5464689at2"/>
<evidence type="ECO:0000313" key="5">
    <source>
        <dbReference type="EMBL" id="SKC60666.1"/>
    </source>
</evidence>